<proteinExistence type="inferred from homology"/>
<dbReference type="InterPro" id="IPR027785">
    <property type="entry name" value="UvrD-like_helicase_C"/>
</dbReference>
<feature type="domain" description="UvrD-like helicase C-terminal" evidence="12">
    <location>
        <begin position="605"/>
        <end position="651"/>
    </location>
</feature>
<evidence type="ECO:0000256" key="4">
    <source>
        <dbReference type="ARBA" id="ARBA00022801"/>
    </source>
</evidence>
<dbReference type="PANTHER" id="PTHR43788">
    <property type="entry name" value="DNA2/NAM7 HELICASE FAMILY MEMBER"/>
    <property type="match status" value="1"/>
</dbReference>
<dbReference type="GO" id="GO:0017116">
    <property type="term" value="F:single-stranded DNA helicase activity"/>
    <property type="evidence" value="ECO:0007669"/>
    <property type="project" value="TreeGrafter"/>
</dbReference>
<dbReference type="GO" id="GO:0008854">
    <property type="term" value="F:exodeoxyribonuclease V activity"/>
    <property type="evidence" value="ECO:0007669"/>
    <property type="project" value="InterPro"/>
</dbReference>
<evidence type="ECO:0000256" key="11">
    <source>
        <dbReference type="HAMAP-Rule" id="MF_01487"/>
    </source>
</evidence>
<keyword evidence="8 11" id="KW-0238">DNA-binding</keyword>
<dbReference type="Pfam" id="PF13538">
    <property type="entry name" value="UvrD_C_2"/>
    <property type="match status" value="1"/>
</dbReference>
<evidence type="ECO:0000256" key="2">
    <source>
        <dbReference type="ARBA" id="ARBA00022741"/>
    </source>
</evidence>
<comment type="function">
    <text evidence="11">A helicase/nuclease that prepares dsDNA breaks (DSB) for recombinational DNA repair. Binds to DSBs and unwinds DNA via a highly rapid and processive ATP-dependent bidirectional helicase activity. Unwinds dsDNA until it encounters a Chi (crossover hotspot instigator) sequence from the 3' direction. Cuts ssDNA a few nucleotides 3' to the Chi site. The properties and activities of the enzyme are changed at Chi. The Chi-altered holoenzyme produces a long 3'-ssDNA overhang and facilitates RecA-binding to the ssDNA for homologous DNA recombination and repair. Holoenzyme degrades any linearized DNA that is unable to undergo homologous recombination. In the holoenzyme this subunit has ssDNA-dependent ATPase and 5'-3' helicase activity. When added to pre-assembled RecBC greatly stimulates nuclease activity and augments holoenzyme processivity. Negatively regulates the RecA-loading ability of RecBCD.</text>
</comment>
<dbReference type="CDD" id="cd18809">
    <property type="entry name" value="SF1_C_RecD"/>
    <property type="match status" value="1"/>
</dbReference>
<dbReference type="HAMAP" id="MF_01487">
    <property type="entry name" value="RecD"/>
    <property type="match status" value="1"/>
</dbReference>
<dbReference type="GO" id="GO:0009338">
    <property type="term" value="C:exodeoxyribonuclease V complex"/>
    <property type="evidence" value="ECO:0007669"/>
    <property type="project" value="InterPro"/>
</dbReference>
<dbReference type="InterPro" id="IPR027417">
    <property type="entry name" value="P-loop_NTPase"/>
</dbReference>
<reference evidence="14 15" key="1">
    <citation type="submission" date="2019-07" db="EMBL/GenBank/DDBJ databases">
        <title>Reclasification of Spiribacter aquaticus.</title>
        <authorList>
            <person name="Leon M.J."/>
            <person name="Sanchez-Porro C."/>
            <person name="Ventosa A."/>
        </authorList>
    </citation>
    <scope>NUCLEOTIDE SEQUENCE [LARGE SCALE GENOMIC DNA]</scope>
    <source>
        <strain evidence="14 15">SP30</strain>
    </source>
</reference>
<keyword evidence="9 11" id="KW-0234">DNA repair</keyword>
<dbReference type="InterPro" id="IPR006344">
    <property type="entry name" value="RecD"/>
</dbReference>
<comment type="subunit">
    <text evidence="11">Heterotrimer of RecB, RecC and RecD. All subunits contribute to DNA-binding.</text>
</comment>
<accession>A0A557RFI2</accession>
<dbReference type="EMBL" id="VMKP01000004">
    <property type="protein sequence ID" value="TVO63899.1"/>
    <property type="molecule type" value="Genomic_DNA"/>
</dbReference>
<dbReference type="InterPro" id="IPR050534">
    <property type="entry name" value="Coronavir_polyprotein_1ab"/>
</dbReference>
<keyword evidence="15" id="KW-1185">Reference proteome</keyword>
<dbReference type="InterPro" id="IPR049550">
    <property type="entry name" value="RecD_N"/>
</dbReference>
<evidence type="ECO:0000256" key="5">
    <source>
        <dbReference type="ARBA" id="ARBA00022806"/>
    </source>
</evidence>
<name>A0A557RFI2_9GAMM</name>
<keyword evidence="10 11" id="KW-0413">Isomerase</keyword>
<dbReference type="GO" id="GO:0003677">
    <property type="term" value="F:DNA binding"/>
    <property type="evidence" value="ECO:0007669"/>
    <property type="project" value="UniProtKB-UniRule"/>
</dbReference>
<evidence type="ECO:0000256" key="3">
    <source>
        <dbReference type="ARBA" id="ARBA00022763"/>
    </source>
</evidence>
<dbReference type="PANTHER" id="PTHR43788:SF6">
    <property type="entry name" value="DNA HELICASE B"/>
    <property type="match status" value="1"/>
</dbReference>
<evidence type="ECO:0000313" key="14">
    <source>
        <dbReference type="EMBL" id="TVO63899.1"/>
    </source>
</evidence>
<gene>
    <name evidence="11 14" type="primary">recD</name>
    <name evidence="14" type="ORF">FPL11_09605</name>
</gene>
<keyword evidence="6 11" id="KW-0269">Exonuclease</keyword>
<feature type="binding site" evidence="11">
    <location>
        <begin position="225"/>
        <end position="232"/>
    </location>
    <ligand>
        <name>ATP</name>
        <dbReference type="ChEBI" id="CHEBI:30616"/>
    </ligand>
</feature>
<keyword evidence="4 11" id="KW-0378">Hydrolase</keyword>
<evidence type="ECO:0000259" key="12">
    <source>
        <dbReference type="Pfam" id="PF13538"/>
    </source>
</evidence>
<keyword evidence="3 11" id="KW-0227">DNA damage</keyword>
<comment type="similarity">
    <text evidence="11">Belongs to the RecD family.</text>
</comment>
<evidence type="ECO:0000256" key="1">
    <source>
        <dbReference type="ARBA" id="ARBA00022722"/>
    </source>
</evidence>
<keyword evidence="1 11" id="KW-0540">Nuclease</keyword>
<dbReference type="Gene3D" id="3.40.50.300">
    <property type="entry name" value="P-loop containing nucleotide triphosphate hydrolases"/>
    <property type="match status" value="3"/>
</dbReference>
<comment type="caution">
    <text evidence="14">The sequence shown here is derived from an EMBL/GenBank/DDBJ whole genome shotgun (WGS) entry which is preliminary data.</text>
</comment>
<dbReference type="Gene3D" id="1.10.10.1020">
    <property type="entry name" value="RecBCD complex, subunit RecD, N-terminal domain"/>
    <property type="match status" value="1"/>
</dbReference>
<evidence type="ECO:0000259" key="13">
    <source>
        <dbReference type="Pfam" id="PF21185"/>
    </source>
</evidence>
<dbReference type="NCBIfam" id="TIGR01447">
    <property type="entry name" value="recD"/>
    <property type="match status" value="1"/>
</dbReference>
<evidence type="ECO:0000256" key="6">
    <source>
        <dbReference type="ARBA" id="ARBA00022839"/>
    </source>
</evidence>
<evidence type="ECO:0000256" key="10">
    <source>
        <dbReference type="ARBA" id="ARBA00023235"/>
    </source>
</evidence>
<dbReference type="EC" id="5.6.2.3" evidence="11"/>
<dbReference type="Proteomes" id="UP000316688">
    <property type="component" value="Unassembled WGS sequence"/>
</dbReference>
<dbReference type="GO" id="GO:0005524">
    <property type="term" value="F:ATP binding"/>
    <property type="evidence" value="ECO:0007669"/>
    <property type="project" value="UniProtKB-UniRule"/>
</dbReference>
<dbReference type="AlphaFoldDB" id="A0A557RFI2"/>
<dbReference type="GO" id="GO:0016887">
    <property type="term" value="F:ATP hydrolysis activity"/>
    <property type="evidence" value="ECO:0007669"/>
    <property type="project" value="RHEA"/>
</dbReference>
<dbReference type="Pfam" id="PF13245">
    <property type="entry name" value="AAA_19"/>
    <property type="match status" value="1"/>
</dbReference>
<dbReference type="CDD" id="cd17933">
    <property type="entry name" value="DEXSc_RecD-like"/>
    <property type="match status" value="1"/>
</dbReference>
<evidence type="ECO:0000256" key="9">
    <source>
        <dbReference type="ARBA" id="ARBA00023204"/>
    </source>
</evidence>
<organism evidence="14 15">
    <name type="scientific">Spiribacter aquaticus</name>
    <dbReference type="NCBI Taxonomy" id="1935996"/>
    <lineage>
        <taxon>Bacteria</taxon>
        <taxon>Pseudomonadati</taxon>
        <taxon>Pseudomonadota</taxon>
        <taxon>Gammaproteobacteria</taxon>
        <taxon>Chromatiales</taxon>
        <taxon>Ectothiorhodospiraceae</taxon>
        <taxon>Spiribacter</taxon>
    </lineage>
</organism>
<keyword evidence="2 11" id="KW-0547">Nucleotide-binding</keyword>
<dbReference type="Pfam" id="PF21185">
    <property type="entry name" value="RecD_N"/>
    <property type="match status" value="1"/>
</dbReference>
<keyword evidence="7 11" id="KW-0067">ATP-binding</keyword>
<keyword evidence="5 11" id="KW-0347">Helicase</keyword>
<feature type="domain" description="RecBCD enzyme subunit RecD N-terminal" evidence="13">
    <location>
        <begin position="45"/>
        <end position="161"/>
    </location>
</feature>
<evidence type="ECO:0000313" key="15">
    <source>
        <dbReference type="Proteomes" id="UP000316688"/>
    </source>
</evidence>
<dbReference type="SUPFAM" id="SSF52540">
    <property type="entry name" value="P-loop containing nucleoside triphosphate hydrolases"/>
    <property type="match status" value="2"/>
</dbReference>
<protein>
    <recommendedName>
        <fullName evidence="11">RecBCD enzyme subunit RecD</fullName>
        <ecNumber evidence="11">5.6.2.3</ecNumber>
    </recommendedName>
    <alternativeName>
        <fullName evidence="11">DNA 5'-3' helicase subunit RecD</fullName>
    </alternativeName>
    <alternativeName>
        <fullName evidence="11">Exonuclease V subunit RecD</fullName>
        <shortName evidence="11">ExoV subunit RecD</shortName>
    </alternativeName>
    <alternativeName>
        <fullName evidence="11">Helicase/nuclease RecBCD subunit RecD</fullName>
    </alternativeName>
</protein>
<comment type="catalytic activity">
    <reaction evidence="11">
        <text>ATP + H2O = ADP + phosphate + H(+)</text>
        <dbReference type="Rhea" id="RHEA:13065"/>
        <dbReference type="ChEBI" id="CHEBI:15377"/>
        <dbReference type="ChEBI" id="CHEBI:15378"/>
        <dbReference type="ChEBI" id="CHEBI:30616"/>
        <dbReference type="ChEBI" id="CHEBI:43474"/>
        <dbReference type="ChEBI" id="CHEBI:456216"/>
        <dbReference type="EC" id="5.6.2.3"/>
    </reaction>
</comment>
<evidence type="ECO:0000256" key="8">
    <source>
        <dbReference type="ARBA" id="ARBA00023125"/>
    </source>
</evidence>
<dbReference type="GO" id="GO:0000724">
    <property type="term" value="P:double-strand break repair via homologous recombination"/>
    <property type="evidence" value="ECO:0007669"/>
    <property type="project" value="UniProtKB-UniRule"/>
</dbReference>
<comment type="miscellaneous">
    <text evidence="11">In the RecBCD complex, RecB has a slow 3'-5' helicase, an exonuclease activity and loads RecA onto ssDNA, RecD has a fast 5'-3' helicase activity, while RecC stimulates the ATPase and processivity of the RecB helicase and contributes to recognition of the Chi site.</text>
</comment>
<dbReference type="InterPro" id="IPR041851">
    <property type="entry name" value="RecD_N_sf"/>
</dbReference>
<evidence type="ECO:0000256" key="7">
    <source>
        <dbReference type="ARBA" id="ARBA00022840"/>
    </source>
</evidence>
<sequence length="657" mass="71096">MPNALTGRLWNPWMRFSTRPPSMSEIATLRAPQLPARLHQWLDGGWIRSTDLALAALLAENGGETDEVVLGLATLVSYTVGAGHIRLPLDTLMQTPAMLWPEPPATDGHTPTPVEWLGGLALDTLRAHLTDARSVESVTADDAAVARNGTTPLVLQGNTLYLRRYWANERLIQTALASRLAESLPAPSGLTDRLDGLFPRTGREPDWQRIACALATRSRFTLITGGPGTGKTRTVLRLLGLLQAERMDTHPEAPLRIRLAAPTGKAAARLGESISGEVDALPLPAAVRDAIPRSVSTLHRLLGPRPGSRRFRHDRDNPLHADLVVVDEASMIDQELTARLLDALRPETRLVLLGDKDQLASVEAGAVLGELCAGIEQPHYTAGTVAWVKANSGDDIATWQAGGSALQQQIVRLRDSRRFGVDSGIGALAEAVRRGDSAHAEALLDSDAADIQRLKLTDGDDAGIATAACQGYQAYLTELQATRPVSDDREATEEWARTVLAAFSRFQVLTTVRHGPLGVTGLNARIAATLQQNGLIDRASGWFEGRPVMITRNDYELGLMNGDIGICLMTRLPGEQTPRLRVVFEWPDGPIRLVLPSRLDAIESVFAMTVHKSQGSEFDHVLVVLPEGGPGRTRPELLYTAVTRARKGAVIAHPQAH</sequence>
<dbReference type="GO" id="GO:0043139">
    <property type="term" value="F:5'-3' DNA helicase activity"/>
    <property type="evidence" value="ECO:0007669"/>
    <property type="project" value="UniProtKB-UniRule"/>
</dbReference>